<proteinExistence type="predicted"/>
<sequence length="586" mass="69302">MAVVYPLWQAERLEESAEEIERRKKQLEDEIDACTEVQGSYRNKVKKFLTIQEIWHISEMDYLIRAQYEEFLKKEVAPGSWRMYLKGFDRIKQHSIREQMETLAGRNKALKFSNQILFLPYHPDQELALQFERATKKAELVWDFSRKAPETMKRQIFVVLHSIISSGVNKKITCRNLLALRKFYNFCVKNHIEDIEKLELRQIQKFKESLSGKQEQEATMHVVDFSRKAVFLETDEIHWNANVWYLERFHFESTRINPANPVLSLSFAEVTNKGNRKLLQQYMKYGLGITHLSISNLRSEFIMIRRFLEWLDVRMAASENVCGVDEEIMEDYFKSRGISGIQEESYNSEVMAILHFFDYLMVKGKIKAVPFHKEYLLKKTFPTHHDRSVTDAVQMEILSKLHFFPEELRLMFLHLWGIGLRASEVCALKGDAYYVQGRDAWIKVYQIKMKTYKRIPIPAAIYKLMKVFIRKYHIEAEDYVFQNRKGGAYSYNTFRTNMIKFCDKNHIAGGEYLFQSHAYRHTVATVFYDDEVSIQGLRDYLGHEHEEMTRQYIDYMPKKISKANEKYFLESKNSLGSGIKRCKRGG</sequence>
<evidence type="ECO:0000313" key="2">
    <source>
        <dbReference type="Proteomes" id="UP000304953"/>
    </source>
</evidence>
<reference evidence="1" key="1">
    <citation type="submission" date="2019-04" db="EMBL/GenBank/DDBJ databases">
        <title>Microbes associate with the intestines of laboratory mice.</title>
        <authorList>
            <person name="Navarre W."/>
            <person name="Wong E."/>
            <person name="Huang K."/>
            <person name="Tropini C."/>
            <person name="Ng K."/>
            <person name="Yu B."/>
        </authorList>
    </citation>
    <scope>NUCLEOTIDE SEQUENCE</scope>
    <source>
        <strain evidence="1">NM01_1-7b</strain>
    </source>
</reference>
<accession>A0AC61RZH6</accession>
<gene>
    <name evidence="1" type="ORF">E5329_03930</name>
</gene>
<name>A0AC61RZH6_9FIRM</name>
<comment type="caution">
    <text evidence="1">The sequence shown here is derived from an EMBL/GenBank/DDBJ whole genome shotgun (WGS) entry which is preliminary data.</text>
</comment>
<dbReference type="Proteomes" id="UP000304953">
    <property type="component" value="Unassembled WGS sequence"/>
</dbReference>
<dbReference type="EMBL" id="SRYA01000006">
    <property type="protein sequence ID" value="TGY97535.1"/>
    <property type="molecule type" value="Genomic_DNA"/>
</dbReference>
<protein>
    <submittedName>
        <fullName evidence="1">Uncharacterized protein</fullName>
    </submittedName>
</protein>
<organism evidence="1 2">
    <name type="scientific">Petralouisia muris</name>
    <dbReference type="NCBI Taxonomy" id="3032872"/>
    <lineage>
        <taxon>Bacteria</taxon>
        <taxon>Bacillati</taxon>
        <taxon>Bacillota</taxon>
        <taxon>Clostridia</taxon>
        <taxon>Lachnospirales</taxon>
        <taxon>Lachnospiraceae</taxon>
        <taxon>Petralouisia</taxon>
    </lineage>
</organism>
<evidence type="ECO:0000313" key="1">
    <source>
        <dbReference type="EMBL" id="TGY97535.1"/>
    </source>
</evidence>
<keyword evidence="2" id="KW-1185">Reference proteome</keyword>